<evidence type="ECO:0000256" key="1">
    <source>
        <dbReference type="SAM" id="MobiDB-lite"/>
    </source>
</evidence>
<keyword evidence="4" id="KW-1185">Reference proteome</keyword>
<evidence type="ECO:0000313" key="3">
    <source>
        <dbReference type="EMBL" id="GBG65126.1"/>
    </source>
</evidence>
<gene>
    <name evidence="3" type="ORF">CBR_g49489</name>
</gene>
<name>A0A388K537_CHABU</name>
<dbReference type="Gramene" id="GBG65126">
    <property type="protein sequence ID" value="GBG65126"/>
    <property type="gene ID" value="CBR_g49489"/>
</dbReference>
<dbReference type="EMBL" id="BFEA01000058">
    <property type="protein sequence ID" value="GBG65126.1"/>
    <property type="molecule type" value="Genomic_DNA"/>
</dbReference>
<feature type="region of interest" description="Disordered" evidence="1">
    <location>
        <begin position="447"/>
        <end position="467"/>
    </location>
</feature>
<sequence>MTFRTPSMRRRAARVGPGRGGGDEADEAVREPDLPGEEVVMTSRGVSRAGPAPRAPRPELERARRKKRTVGEAIVEVRDTGREKRGRQTTIEEMYAKEKLADFADAWMQWIYVKGLPFNAFRGPEFQRVRQTAERVPRSVRFRFPSFRVTAGAGIPSQRAKVATMVSKVRVAFRHSGATILSDGRKSHSDKPLVNFLTGVAKGALLYATVARDGSVRDTTDIVYRRWRAIILSFPAKDVIGFCTDSASNYPVAVRRFATNPDHDIRRITWLLCSTHVCNLMLSDTGTRVGWVKDTIISARALVRFIKSHGAAHALFRKHERINTARRAKLGFAKLAQLVEIATNLKLASCARQGGGYVLPWVMGTGRGGTAAEDEDEEGDVKPEVWGARPVGSVPKVEIQRQIVAFHDSRPSRAHSVRDVFGKRTTELRPWPEGGDDADAIAANDDIDDEWTDDDDTPLSGDPTAERVYFTYGGGRDGVESFTFIITGDVPSTVQTSGSSRATGGRGGRSRAEVGVDDSGEQQPRGGLRQTGRRWEVRSDSEAEEDVPLHDRRFSPSHHRSAAQPEALRRSERLVSAAGRDRTHDDEDRGGERTPSDAGIRPRSPSVLRTHDFDVGLVGVWEISVSRDVGVPHRRRCAPTRTLCGALLRLRRRGMPVWTERRRSDWGVCHDGRVGSRILTSNVGGGSWTQEGGEAVTSTTRVLL</sequence>
<reference evidence="3 4" key="1">
    <citation type="journal article" date="2018" name="Cell">
        <title>The Chara Genome: Secondary Complexity and Implications for Plant Terrestrialization.</title>
        <authorList>
            <person name="Nishiyama T."/>
            <person name="Sakayama H."/>
            <person name="Vries J.D."/>
            <person name="Buschmann H."/>
            <person name="Saint-Marcoux D."/>
            <person name="Ullrich K.K."/>
            <person name="Haas F.B."/>
            <person name="Vanderstraeten L."/>
            <person name="Becker D."/>
            <person name="Lang D."/>
            <person name="Vosolsobe S."/>
            <person name="Rombauts S."/>
            <person name="Wilhelmsson P.K.I."/>
            <person name="Janitza P."/>
            <person name="Kern R."/>
            <person name="Heyl A."/>
            <person name="Rumpler F."/>
            <person name="Villalobos L.I.A.C."/>
            <person name="Clay J.M."/>
            <person name="Skokan R."/>
            <person name="Toyoda A."/>
            <person name="Suzuki Y."/>
            <person name="Kagoshima H."/>
            <person name="Schijlen E."/>
            <person name="Tajeshwar N."/>
            <person name="Catarino B."/>
            <person name="Hetherington A.J."/>
            <person name="Saltykova A."/>
            <person name="Bonnot C."/>
            <person name="Breuninger H."/>
            <person name="Symeonidi A."/>
            <person name="Radhakrishnan G.V."/>
            <person name="Van Nieuwerburgh F."/>
            <person name="Deforce D."/>
            <person name="Chang C."/>
            <person name="Karol K.G."/>
            <person name="Hedrich R."/>
            <person name="Ulvskov P."/>
            <person name="Glockner G."/>
            <person name="Delwiche C.F."/>
            <person name="Petrasek J."/>
            <person name="Van de Peer Y."/>
            <person name="Friml J."/>
            <person name="Beilby M."/>
            <person name="Dolan L."/>
            <person name="Kohara Y."/>
            <person name="Sugano S."/>
            <person name="Fujiyama A."/>
            <person name="Delaux P.-M."/>
            <person name="Quint M."/>
            <person name="TheiBen G."/>
            <person name="Hagemann M."/>
            <person name="Harholt J."/>
            <person name="Dunand C."/>
            <person name="Zachgo S."/>
            <person name="Langdale J."/>
            <person name="Maumus F."/>
            <person name="Straeten D.V.D."/>
            <person name="Gould S.B."/>
            <person name="Rensing S.A."/>
        </authorList>
    </citation>
    <scope>NUCLEOTIDE SEQUENCE [LARGE SCALE GENOMIC DNA]</scope>
    <source>
        <strain evidence="3 4">S276</strain>
    </source>
</reference>
<dbReference type="Pfam" id="PF04937">
    <property type="entry name" value="DUF659"/>
    <property type="match status" value="1"/>
</dbReference>
<organism evidence="3 4">
    <name type="scientific">Chara braunii</name>
    <name type="common">Braun's stonewort</name>
    <dbReference type="NCBI Taxonomy" id="69332"/>
    <lineage>
        <taxon>Eukaryota</taxon>
        <taxon>Viridiplantae</taxon>
        <taxon>Streptophyta</taxon>
        <taxon>Charophyceae</taxon>
        <taxon>Charales</taxon>
        <taxon>Characeae</taxon>
        <taxon>Chara</taxon>
    </lineage>
</organism>
<feature type="domain" description="DUF659" evidence="2">
    <location>
        <begin position="157"/>
        <end position="301"/>
    </location>
</feature>
<comment type="caution">
    <text evidence="3">The sequence shown here is derived from an EMBL/GenBank/DDBJ whole genome shotgun (WGS) entry which is preliminary data.</text>
</comment>
<feature type="compositionally biased region" description="Basic and acidic residues" evidence="1">
    <location>
        <begin position="567"/>
        <end position="595"/>
    </location>
</feature>
<dbReference type="Proteomes" id="UP000265515">
    <property type="component" value="Unassembled WGS sequence"/>
</dbReference>
<proteinExistence type="predicted"/>
<feature type="region of interest" description="Disordered" evidence="1">
    <location>
        <begin position="1"/>
        <end position="67"/>
    </location>
</feature>
<feature type="compositionally biased region" description="Acidic residues" evidence="1">
    <location>
        <begin position="447"/>
        <end position="457"/>
    </location>
</feature>
<dbReference type="SUPFAM" id="SSF53098">
    <property type="entry name" value="Ribonuclease H-like"/>
    <property type="match status" value="1"/>
</dbReference>
<feature type="region of interest" description="Disordered" evidence="1">
    <location>
        <begin position="490"/>
        <end position="605"/>
    </location>
</feature>
<dbReference type="InterPro" id="IPR007021">
    <property type="entry name" value="DUF659"/>
</dbReference>
<dbReference type="AlphaFoldDB" id="A0A388K537"/>
<feature type="compositionally biased region" description="Basic and acidic residues" evidence="1">
    <location>
        <begin position="533"/>
        <end position="554"/>
    </location>
</feature>
<protein>
    <recommendedName>
        <fullName evidence="2">DUF659 domain-containing protein</fullName>
    </recommendedName>
</protein>
<evidence type="ECO:0000259" key="2">
    <source>
        <dbReference type="Pfam" id="PF04937"/>
    </source>
</evidence>
<evidence type="ECO:0000313" key="4">
    <source>
        <dbReference type="Proteomes" id="UP000265515"/>
    </source>
</evidence>
<accession>A0A388K537</accession>
<dbReference type="InterPro" id="IPR012337">
    <property type="entry name" value="RNaseH-like_sf"/>
</dbReference>